<feature type="compositionally biased region" description="Polar residues" evidence="1">
    <location>
        <begin position="85"/>
        <end position="96"/>
    </location>
</feature>
<sequence length="190" mass="18904">MHVSAVALLALAAGSAHAGQIKEETTIKTTAVPHTTEKVSHTTEKVPHTTVEPVKTHSQHQTFPSVTISSKTSHLTHTTSAKHTNPTSAAVVTSSHPVIPTSSAHASGHASSSGIASQSKTKTSSGSAAPSGTSAGSGPNGGGNIVNGAQPESPTSTGFVPSNPGAKISPEFGYISAVAGSLAWGVMLMA</sequence>
<gene>
    <name evidence="3" type="ORF">ASPWEDRAFT_693082</name>
</gene>
<proteinExistence type="predicted"/>
<dbReference type="VEuPathDB" id="FungiDB:ASPWEDRAFT_693082"/>
<feature type="chain" id="PRO_5012747376" evidence="2">
    <location>
        <begin position="19"/>
        <end position="190"/>
    </location>
</feature>
<feature type="signal peptide" evidence="2">
    <location>
        <begin position="1"/>
        <end position="18"/>
    </location>
</feature>
<evidence type="ECO:0000313" key="4">
    <source>
        <dbReference type="Proteomes" id="UP000184383"/>
    </source>
</evidence>
<keyword evidence="2" id="KW-0732">Signal</keyword>
<dbReference type="Proteomes" id="UP000184383">
    <property type="component" value="Unassembled WGS sequence"/>
</dbReference>
<evidence type="ECO:0000313" key="3">
    <source>
        <dbReference type="EMBL" id="OJJ31472.1"/>
    </source>
</evidence>
<dbReference type="GeneID" id="63754883"/>
<protein>
    <submittedName>
        <fullName evidence="3">Uncharacterized protein</fullName>
    </submittedName>
</protein>
<dbReference type="EMBL" id="KV878216">
    <property type="protein sequence ID" value="OJJ31472.1"/>
    <property type="molecule type" value="Genomic_DNA"/>
</dbReference>
<keyword evidence="4" id="KW-1185">Reference proteome</keyword>
<accession>A0A1L9R974</accession>
<feature type="compositionally biased region" description="Basic and acidic residues" evidence="1">
    <location>
        <begin position="35"/>
        <end position="47"/>
    </location>
</feature>
<reference evidence="4" key="1">
    <citation type="journal article" date="2017" name="Genome Biol.">
        <title>Comparative genomics reveals high biological diversity and specific adaptations in the industrially and medically important fungal genus Aspergillus.</title>
        <authorList>
            <person name="de Vries R.P."/>
            <person name="Riley R."/>
            <person name="Wiebenga A."/>
            <person name="Aguilar-Osorio G."/>
            <person name="Amillis S."/>
            <person name="Uchima C.A."/>
            <person name="Anderluh G."/>
            <person name="Asadollahi M."/>
            <person name="Askin M."/>
            <person name="Barry K."/>
            <person name="Battaglia E."/>
            <person name="Bayram O."/>
            <person name="Benocci T."/>
            <person name="Braus-Stromeyer S.A."/>
            <person name="Caldana C."/>
            <person name="Canovas D."/>
            <person name="Cerqueira G.C."/>
            <person name="Chen F."/>
            <person name="Chen W."/>
            <person name="Choi C."/>
            <person name="Clum A."/>
            <person name="Dos Santos R.A."/>
            <person name="Damasio A.R."/>
            <person name="Diallinas G."/>
            <person name="Emri T."/>
            <person name="Fekete E."/>
            <person name="Flipphi M."/>
            <person name="Freyberg S."/>
            <person name="Gallo A."/>
            <person name="Gournas C."/>
            <person name="Habgood R."/>
            <person name="Hainaut M."/>
            <person name="Harispe M.L."/>
            <person name="Henrissat B."/>
            <person name="Hilden K.S."/>
            <person name="Hope R."/>
            <person name="Hossain A."/>
            <person name="Karabika E."/>
            <person name="Karaffa L."/>
            <person name="Karanyi Z."/>
            <person name="Krasevec N."/>
            <person name="Kuo A."/>
            <person name="Kusch H."/>
            <person name="LaButti K."/>
            <person name="Lagendijk E.L."/>
            <person name="Lapidus A."/>
            <person name="Levasseur A."/>
            <person name="Lindquist E."/>
            <person name="Lipzen A."/>
            <person name="Logrieco A.F."/>
            <person name="MacCabe A."/>
            <person name="Maekelae M.R."/>
            <person name="Malavazi I."/>
            <person name="Melin P."/>
            <person name="Meyer V."/>
            <person name="Mielnichuk N."/>
            <person name="Miskei M."/>
            <person name="Molnar A.P."/>
            <person name="Mule G."/>
            <person name="Ngan C.Y."/>
            <person name="Orejas M."/>
            <person name="Orosz E."/>
            <person name="Ouedraogo J.P."/>
            <person name="Overkamp K.M."/>
            <person name="Park H.-S."/>
            <person name="Perrone G."/>
            <person name="Piumi F."/>
            <person name="Punt P.J."/>
            <person name="Ram A.F."/>
            <person name="Ramon A."/>
            <person name="Rauscher S."/>
            <person name="Record E."/>
            <person name="Riano-Pachon D.M."/>
            <person name="Robert V."/>
            <person name="Roehrig J."/>
            <person name="Ruller R."/>
            <person name="Salamov A."/>
            <person name="Salih N.S."/>
            <person name="Samson R.A."/>
            <person name="Sandor E."/>
            <person name="Sanguinetti M."/>
            <person name="Schuetze T."/>
            <person name="Sepcic K."/>
            <person name="Shelest E."/>
            <person name="Sherlock G."/>
            <person name="Sophianopoulou V."/>
            <person name="Squina F.M."/>
            <person name="Sun H."/>
            <person name="Susca A."/>
            <person name="Todd R.B."/>
            <person name="Tsang A."/>
            <person name="Unkles S.E."/>
            <person name="van de Wiele N."/>
            <person name="van Rossen-Uffink D."/>
            <person name="Oliveira J.V."/>
            <person name="Vesth T.C."/>
            <person name="Visser J."/>
            <person name="Yu J.-H."/>
            <person name="Zhou M."/>
            <person name="Andersen M.R."/>
            <person name="Archer D.B."/>
            <person name="Baker S.E."/>
            <person name="Benoit I."/>
            <person name="Brakhage A.A."/>
            <person name="Braus G.H."/>
            <person name="Fischer R."/>
            <person name="Frisvad J.C."/>
            <person name="Goldman G.H."/>
            <person name="Houbraken J."/>
            <person name="Oakley B."/>
            <person name="Pocsi I."/>
            <person name="Scazzocchio C."/>
            <person name="Seiboth B."/>
            <person name="vanKuyk P.A."/>
            <person name="Wortman J."/>
            <person name="Dyer P.S."/>
            <person name="Grigoriev I.V."/>
        </authorList>
    </citation>
    <scope>NUCLEOTIDE SEQUENCE [LARGE SCALE GENOMIC DNA]</scope>
    <source>
        <strain evidence="4">DTO 134E9</strain>
    </source>
</reference>
<feature type="region of interest" description="Disordered" evidence="1">
    <location>
        <begin position="26"/>
        <end position="162"/>
    </location>
</feature>
<evidence type="ECO:0000256" key="2">
    <source>
        <dbReference type="SAM" id="SignalP"/>
    </source>
</evidence>
<feature type="compositionally biased region" description="Low complexity" evidence="1">
    <location>
        <begin position="67"/>
        <end position="84"/>
    </location>
</feature>
<name>A0A1L9R974_ASPWE</name>
<feature type="compositionally biased region" description="Low complexity" evidence="1">
    <location>
        <begin position="102"/>
        <end position="137"/>
    </location>
</feature>
<dbReference type="AlphaFoldDB" id="A0A1L9R974"/>
<feature type="compositionally biased region" description="Polar residues" evidence="1">
    <location>
        <begin position="150"/>
        <end position="160"/>
    </location>
</feature>
<dbReference type="RefSeq" id="XP_040685149.1">
    <property type="nucleotide sequence ID" value="XM_040839035.1"/>
</dbReference>
<organism evidence="3 4">
    <name type="scientific">Aspergillus wentii DTO 134E9</name>
    <dbReference type="NCBI Taxonomy" id="1073089"/>
    <lineage>
        <taxon>Eukaryota</taxon>
        <taxon>Fungi</taxon>
        <taxon>Dikarya</taxon>
        <taxon>Ascomycota</taxon>
        <taxon>Pezizomycotina</taxon>
        <taxon>Eurotiomycetes</taxon>
        <taxon>Eurotiomycetidae</taxon>
        <taxon>Eurotiales</taxon>
        <taxon>Aspergillaceae</taxon>
        <taxon>Aspergillus</taxon>
        <taxon>Aspergillus subgen. Cremei</taxon>
    </lineage>
</organism>
<dbReference type="STRING" id="1073089.A0A1L9R974"/>
<evidence type="ECO:0000256" key="1">
    <source>
        <dbReference type="SAM" id="MobiDB-lite"/>
    </source>
</evidence>
<dbReference type="OrthoDB" id="4368971at2759"/>